<dbReference type="AlphaFoldDB" id="A0AAN0RK67"/>
<dbReference type="RefSeq" id="WP_044050438.1">
    <property type="nucleotide sequence ID" value="NZ_CP003984.1"/>
</dbReference>
<name>A0AAN0RK67_9RHOB</name>
<dbReference type="Proteomes" id="UP000028680">
    <property type="component" value="Chromosome"/>
</dbReference>
<proteinExistence type="predicted"/>
<gene>
    <name evidence="1" type="ORF">RCA23_c22480</name>
</gene>
<protein>
    <submittedName>
        <fullName evidence="1">Uncharacterized protein</fullName>
    </submittedName>
</protein>
<evidence type="ECO:0000313" key="1">
    <source>
        <dbReference type="EMBL" id="AII87771.1"/>
    </source>
</evidence>
<dbReference type="KEGG" id="ptp:RCA23_c22480"/>
<sequence>MVDHTQETWALSGDGHTIYARCPKYFAAILHVVLNGWSISKADANSNAQLAVAFTNGGYSIDSVVLSQPEQYDEVIDGLNEFLVNLAYIVLRKYRNARLIHCAAYENKGEAHLIVAQKNQGKSTLIYQKACSGDQVLADDLLIWLPKTAEFVCLGLPLRMRRPVLGLDGQASDSESFFAGNGIAYSKSGLFSIAPFGHRILLDHIWQIKRDYRPDKIPIYKAAQTLNNFLIGPEFSEKRKDKVN</sequence>
<evidence type="ECO:0000313" key="2">
    <source>
        <dbReference type="Proteomes" id="UP000028680"/>
    </source>
</evidence>
<reference evidence="1 2" key="1">
    <citation type="journal article" date="2014" name="ISME J.">
        <title>Adaptation of an abundant Roseobacter RCA organism to pelagic systems revealed by genomic and transcriptomic analyses.</title>
        <authorList>
            <person name="Voget S."/>
            <person name="Wemheuer B."/>
            <person name="Brinkhoff T."/>
            <person name="Vollmers J."/>
            <person name="Dietrich S."/>
            <person name="Giebel H.A."/>
            <person name="Beardsley C."/>
            <person name="Sardemann C."/>
            <person name="Bakenhus I."/>
            <person name="Billerbeck S."/>
            <person name="Daniel R."/>
            <person name="Simon M."/>
        </authorList>
    </citation>
    <scope>NUCLEOTIDE SEQUENCE [LARGE SCALE GENOMIC DNA]</scope>
    <source>
        <strain evidence="1 2">RCA23</strain>
    </source>
</reference>
<organism evidence="1 2">
    <name type="scientific">Planktomarina temperata RCA23</name>
    <dbReference type="NCBI Taxonomy" id="666509"/>
    <lineage>
        <taxon>Bacteria</taxon>
        <taxon>Pseudomonadati</taxon>
        <taxon>Pseudomonadota</taxon>
        <taxon>Alphaproteobacteria</taxon>
        <taxon>Rhodobacterales</taxon>
        <taxon>Paracoccaceae</taxon>
        <taxon>Planktomarina</taxon>
    </lineage>
</organism>
<accession>A0AAN0RK67</accession>
<keyword evidence="2" id="KW-1185">Reference proteome</keyword>
<dbReference type="EMBL" id="CP003984">
    <property type="protein sequence ID" value="AII87771.1"/>
    <property type="molecule type" value="Genomic_DNA"/>
</dbReference>